<dbReference type="Proteomes" id="UP000271974">
    <property type="component" value="Unassembled WGS sequence"/>
</dbReference>
<feature type="non-terminal residue" evidence="2">
    <location>
        <position position="145"/>
    </location>
</feature>
<reference evidence="2 3" key="1">
    <citation type="submission" date="2019-01" db="EMBL/GenBank/DDBJ databases">
        <title>A draft genome assembly of the solar-powered sea slug Elysia chlorotica.</title>
        <authorList>
            <person name="Cai H."/>
            <person name="Li Q."/>
            <person name="Fang X."/>
            <person name="Li J."/>
            <person name="Curtis N.E."/>
            <person name="Altenburger A."/>
            <person name="Shibata T."/>
            <person name="Feng M."/>
            <person name="Maeda T."/>
            <person name="Schwartz J.A."/>
            <person name="Shigenobu S."/>
            <person name="Lundholm N."/>
            <person name="Nishiyama T."/>
            <person name="Yang H."/>
            <person name="Hasebe M."/>
            <person name="Li S."/>
            <person name="Pierce S.K."/>
            <person name="Wang J."/>
        </authorList>
    </citation>
    <scope>NUCLEOTIDE SEQUENCE [LARGE SCALE GENOMIC DNA]</scope>
    <source>
        <strain evidence="2">EC2010</strain>
        <tissue evidence="2">Whole organism of an adult</tissue>
    </source>
</reference>
<feature type="region of interest" description="Disordered" evidence="1">
    <location>
        <begin position="23"/>
        <end position="60"/>
    </location>
</feature>
<sequence>AHSKNEGDRYENLYRRRTLPLIRHLHSPNFEGHGDAQAALERGERENPGGDARAGEPGQAGCQVHNLQRQKRQLQLLEQRVVANGQPHCACRDAQIRHGQAGQGDGHGVLESLLAEDHDVDDVGEHAEHTERLTQDRHVDDDDDV</sequence>
<dbReference type="EMBL" id="RQTK01001597">
    <property type="protein sequence ID" value="RUS69715.1"/>
    <property type="molecule type" value="Genomic_DNA"/>
</dbReference>
<comment type="caution">
    <text evidence="2">The sequence shown here is derived from an EMBL/GenBank/DDBJ whole genome shotgun (WGS) entry which is preliminary data.</text>
</comment>
<evidence type="ECO:0000313" key="2">
    <source>
        <dbReference type="EMBL" id="RUS69715.1"/>
    </source>
</evidence>
<feature type="region of interest" description="Disordered" evidence="1">
    <location>
        <begin position="98"/>
        <end position="145"/>
    </location>
</feature>
<name>A0A3S1AXD4_ELYCH</name>
<accession>A0A3S1AXD4</accession>
<dbReference type="AlphaFoldDB" id="A0A3S1AXD4"/>
<organism evidence="2 3">
    <name type="scientific">Elysia chlorotica</name>
    <name type="common">Eastern emerald elysia</name>
    <name type="synonym">Sea slug</name>
    <dbReference type="NCBI Taxonomy" id="188477"/>
    <lineage>
        <taxon>Eukaryota</taxon>
        <taxon>Metazoa</taxon>
        <taxon>Spiralia</taxon>
        <taxon>Lophotrochozoa</taxon>
        <taxon>Mollusca</taxon>
        <taxon>Gastropoda</taxon>
        <taxon>Heterobranchia</taxon>
        <taxon>Euthyneura</taxon>
        <taxon>Panpulmonata</taxon>
        <taxon>Sacoglossa</taxon>
        <taxon>Placobranchoidea</taxon>
        <taxon>Plakobranchidae</taxon>
        <taxon>Elysia</taxon>
    </lineage>
</organism>
<feature type="non-terminal residue" evidence="2">
    <location>
        <position position="1"/>
    </location>
</feature>
<proteinExistence type="predicted"/>
<feature type="compositionally biased region" description="Basic and acidic residues" evidence="1">
    <location>
        <begin position="115"/>
        <end position="145"/>
    </location>
</feature>
<evidence type="ECO:0000313" key="3">
    <source>
        <dbReference type="Proteomes" id="UP000271974"/>
    </source>
</evidence>
<evidence type="ECO:0000256" key="1">
    <source>
        <dbReference type="SAM" id="MobiDB-lite"/>
    </source>
</evidence>
<gene>
    <name evidence="2" type="ORF">EGW08_022522</name>
</gene>
<protein>
    <submittedName>
        <fullName evidence="2">Uncharacterized protein</fullName>
    </submittedName>
</protein>
<keyword evidence="3" id="KW-1185">Reference proteome</keyword>